<dbReference type="GO" id="GO:0005789">
    <property type="term" value="C:endoplasmic reticulum membrane"/>
    <property type="evidence" value="ECO:0007669"/>
    <property type="project" value="UniProtKB-SubCell"/>
</dbReference>
<evidence type="ECO:0000256" key="2">
    <source>
        <dbReference type="ARBA" id="ARBA00009210"/>
    </source>
</evidence>
<evidence type="ECO:0000256" key="6">
    <source>
        <dbReference type="ARBA" id="ARBA00022833"/>
    </source>
</evidence>
<dbReference type="SUPFAM" id="SSF82754">
    <property type="entry name" value="C-terminal, gelsolin-like domain of Sec23/24"/>
    <property type="match status" value="1"/>
</dbReference>
<proteinExistence type="inferred from homology"/>
<dbReference type="Pfam" id="PF00626">
    <property type="entry name" value="Gelsolin"/>
    <property type="match status" value="1"/>
</dbReference>
<keyword evidence="10 12" id="KW-0968">Cytoplasmic vesicle</keyword>
<dbReference type="Gene3D" id="3.40.50.410">
    <property type="entry name" value="von Willebrand factor, type A domain"/>
    <property type="match status" value="1"/>
</dbReference>
<evidence type="ECO:0000259" key="17">
    <source>
        <dbReference type="Pfam" id="PF04815"/>
    </source>
</evidence>
<feature type="domain" description="Sec23/Sec24 trunk" evidence="16">
    <location>
        <begin position="147"/>
        <end position="420"/>
    </location>
</feature>
<dbReference type="GO" id="GO:0006886">
    <property type="term" value="P:intracellular protein transport"/>
    <property type="evidence" value="ECO:0007669"/>
    <property type="project" value="InterPro"/>
</dbReference>
<comment type="subcellular location">
    <subcellularLocation>
        <location evidence="1">Cytoplasm</location>
        <location evidence="1">Cytosol</location>
    </subcellularLocation>
    <subcellularLocation>
        <location evidence="12">Cytoplasmic vesicle</location>
        <location evidence="12">COPII-coated vesicle membrane</location>
        <topology evidence="12">Peripheral membrane protein</topology>
        <orientation evidence="12">Cytoplasmic side</orientation>
    </subcellularLocation>
    <subcellularLocation>
        <location evidence="12">Endoplasmic reticulum membrane</location>
        <topology evidence="12">Peripheral membrane protein</topology>
        <orientation evidence="12">Cytoplasmic side</orientation>
    </subcellularLocation>
</comment>
<dbReference type="Gene3D" id="2.30.30.380">
    <property type="entry name" value="Zn-finger domain of Sec23/24"/>
    <property type="match status" value="1"/>
</dbReference>
<dbReference type="InterPro" id="IPR036465">
    <property type="entry name" value="vWFA_dom_sf"/>
</dbReference>
<dbReference type="GO" id="GO:0090110">
    <property type="term" value="P:COPII-coated vesicle cargo loading"/>
    <property type="evidence" value="ECO:0007669"/>
    <property type="project" value="TreeGrafter"/>
</dbReference>
<keyword evidence="4 12" id="KW-0479">Metal-binding</keyword>
<comment type="similarity">
    <text evidence="2 12">Belongs to the SEC23/SEC24 family. SEC23 subfamily.</text>
</comment>
<protein>
    <recommendedName>
        <fullName evidence="12">Protein transport protein SEC23</fullName>
    </recommendedName>
</protein>
<dbReference type="FunFam" id="3.40.50.410:FF:000008">
    <property type="entry name" value="Protein transport protein SEC23"/>
    <property type="match status" value="1"/>
</dbReference>
<dbReference type="SUPFAM" id="SSF82919">
    <property type="entry name" value="Zn-finger domain of Sec23/24"/>
    <property type="match status" value="1"/>
</dbReference>
<keyword evidence="21" id="KW-1185">Reference proteome</keyword>
<keyword evidence="5 12" id="KW-0256">Endoplasmic reticulum</keyword>
<dbReference type="GO" id="GO:0005829">
    <property type="term" value="C:cytosol"/>
    <property type="evidence" value="ECO:0007669"/>
    <property type="project" value="UniProtKB-SubCell"/>
</dbReference>
<dbReference type="InterPro" id="IPR006896">
    <property type="entry name" value="Sec23/24_trunk_dom"/>
</dbReference>
<dbReference type="SUPFAM" id="SSF81995">
    <property type="entry name" value="beta-sandwich domain of Sec23/24"/>
    <property type="match status" value="1"/>
</dbReference>
<feature type="non-terminal residue" evidence="20">
    <location>
        <position position="1"/>
    </location>
</feature>
<evidence type="ECO:0000256" key="3">
    <source>
        <dbReference type="ARBA" id="ARBA00022448"/>
    </source>
</evidence>
<accession>A0A267G400</accession>
<dbReference type="InterPro" id="IPR037364">
    <property type="entry name" value="Sec23"/>
</dbReference>
<dbReference type="Gene3D" id="2.60.40.1670">
    <property type="entry name" value="beta-sandwich domain of Sec23/24"/>
    <property type="match status" value="1"/>
</dbReference>
<dbReference type="Gene3D" id="3.40.20.10">
    <property type="entry name" value="Severin"/>
    <property type="match status" value="1"/>
</dbReference>
<evidence type="ECO:0000256" key="10">
    <source>
        <dbReference type="ARBA" id="ARBA00023329"/>
    </source>
</evidence>
<keyword evidence="7 12" id="KW-0931">ER-Golgi transport</keyword>
<dbReference type="SUPFAM" id="SSF53300">
    <property type="entry name" value="vWA-like"/>
    <property type="match status" value="1"/>
</dbReference>
<keyword evidence="8 12" id="KW-0653">Protein transport</keyword>
<reference evidence="20 21" key="1">
    <citation type="submission" date="2017-06" db="EMBL/GenBank/DDBJ databases">
        <title>A platform for efficient transgenesis in Macrostomum lignano, a flatworm model organism for stem cell research.</title>
        <authorList>
            <person name="Berezikov E."/>
        </authorList>
    </citation>
    <scope>NUCLEOTIDE SEQUENCE [LARGE SCALE GENOMIC DNA]</scope>
    <source>
        <strain evidence="20">DV1</strain>
        <tissue evidence="20">Whole organism</tissue>
    </source>
</reference>
<evidence type="ECO:0000259" key="16">
    <source>
        <dbReference type="Pfam" id="PF04811"/>
    </source>
</evidence>
<dbReference type="Pfam" id="PF04815">
    <property type="entry name" value="Sec23_helical"/>
    <property type="match status" value="1"/>
</dbReference>
<sequence length="796" mass="89871">NRAVPAQFPRNNRLQSVQTMSYSEFIQQCEERDGVRLSWNIWPASRIESAKMVVPLGALYTPLKERPDLPPIHYEPVVCSKPQCRAVLNPFCQLDLRAKAWTCCICYQRNAFPPQYGGMTEQSLPAELIPQFATLEYRLPPQRIAIHPPVFLIVLDTCLEEPELAAVKESLQMSLSFLPPNALVGLITFGKMVQVHELGCEGISKSWVFKGTKDYTGKQIQEMLAIGRSTAAPGLGQQPKNPQAAGQQPQQQQLPSNKFLQPVQRCETYLTELLGEVQPDPWPVPQGKRPLRCTGAALSIAVGLLEATYPNTGARIMLFIGGPCTVGPGMVIDDDYKNVIRSHHDIEKDNCRYMRKAIKHYESLAARAAQNCHVVDIMACGLDQCGVHEMRYLFNYTGGNLALADFFSSSMYQQTFRRVFTKDKEGNFNMAFAANVEVKCSRELKVSGCVSTCYSAQTKSPVVSENEIGIGGTAAWKVNGLYPSTTLAIFFDIVHQHNTPLPQGGQGYIQFVTQYQHSSGERRIRVTTLARNWVDSSVPPSYLTAGFDQEASAVLMARLAMFRAERAEDGPDVLRWLDRQLIRLCQRFADYQKDDPQSVRFHEQFTLYPQFMFHLRRSQFLQVFNNTPDETAFYRHMLMKEDCTNSLIMIQPVLYSYSFNGPPEPVLLDSSSILPDRILLMDSFFHVVIYLGEQMAHWRDSGFHNQPEYQHFANLLRAPQEDAAQMLSTRFPLSRYIETQHDGSQARFLINKVNPSTTHNTTMWGGQQSGQEVLTDDVGLQVFMDHLKKLTVASST</sequence>
<dbReference type="FunFam" id="3.40.20.10:FF:000003">
    <property type="entry name" value="Protein transport protein SEC23"/>
    <property type="match status" value="1"/>
</dbReference>
<dbReference type="FunFam" id="1.20.120.730:FF:000005">
    <property type="entry name" value="Protein transport protein SEC23"/>
    <property type="match status" value="1"/>
</dbReference>
<dbReference type="GO" id="GO:0030127">
    <property type="term" value="C:COPII vesicle coat"/>
    <property type="evidence" value="ECO:0007669"/>
    <property type="project" value="InterPro"/>
</dbReference>
<dbReference type="InterPro" id="IPR037550">
    <property type="entry name" value="Sec23_C"/>
</dbReference>
<evidence type="ECO:0000313" key="21">
    <source>
        <dbReference type="Proteomes" id="UP000215902"/>
    </source>
</evidence>
<feature type="domain" description="Sec23/Sec24 helical" evidence="17">
    <location>
        <begin position="548"/>
        <end position="647"/>
    </location>
</feature>
<feature type="compositionally biased region" description="Low complexity" evidence="13">
    <location>
        <begin position="236"/>
        <end position="253"/>
    </location>
</feature>
<evidence type="ECO:0000256" key="9">
    <source>
        <dbReference type="ARBA" id="ARBA00023136"/>
    </source>
</evidence>
<evidence type="ECO:0000256" key="4">
    <source>
        <dbReference type="ARBA" id="ARBA00022723"/>
    </source>
</evidence>
<organism evidence="20 21">
    <name type="scientific">Macrostomum lignano</name>
    <dbReference type="NCBI Taxonomy" id="282301"/>
    <lineage>
        <taxon>Eukaryota</taxon>
        <taxon>Metazoa</taxon>
        <taxon>Spiralia</taxon>
        <taxon>Lophotrochozoa</taxon>
        <taxon>Platyhelminthes</taxon>
        <taxon>Rhabditophora</taxon>
        <taxon>Macrostomorpha</taxon>
        <taxon>Macrostomida</taxon>
        <taxon>Macrostomidae</taxon>
        <taxon>Macrostomum</taxon>
    </lineage>
</organism>
<dbReference type="OrthoDB" id="10256289at2759"/>
<dbReference type="FunFam" id="2.60.40.1670:FF:000006">
    <property type="entry name" value="Protein transport protein SEC23"/>
    <property type="match status" value="1"/>
</dbReference>
<dbReference type="InterPro" id="IPR006895">
    <property type="entry name" value="Znf_Sec23_Sec24"/>
</dbReference>
<dbReference type="PANTHER" id="PTHR11141:SF0">
    <property type="entry name" value="PROTEIN TRANSPORT PROTEIN SEC23"/>
    <property type="match status" value="1"/>
</dbReference>
<keyword evidence="12" id="KW-0963">Cytoplasm</keyword>
<dbReference type="GO" id="GO:0008270">
    <property type="term" value="F:zinc ion binding"/>
    <property type="evidence" value="ECO:0007669"/>
    <property type="project" value="InterPro"/>
</dbReference>
<dbReference type="EMBL" id="NIVC01000719">
    <property type="protein sequence ID" value="PAA77854.1"/>
    <property type="molecule type" value="Genomic_DNA"/>
</dbReference>
<dbReference type="Pfam" id="PF08033">
    <property type="entry name" value="Sec23_BS"/>
    <property type="match status" value="1"/>
</dbReference>
<dbReference type="SUPFAM" id="SSF81811">
    <property type="entry name" value="Helical domain of Sec23/24"/>
    <property type="match status" value="1"/>
</dbReference>
<dbReference type="GO" id="GO:0005096">
    <property type="term" value="F:GTPase activator activity"/>
    <property type="evidence" value="ECO:0007669"/>
    <property type="project" value="TreeGrafter"/>
</dbReference>
<dbReference type="Pfam" id="PF04810">
    <property type="entry name" value="zf-Sec23_Sec24"/>
    <property type="match status" value="1"/>
</dbReference>
<evidence type="ECO:0000256" key="7">
    <source>
        <dbReference type="ARBA" id="ARBA00022892"/>
    </source>
</evidence>
<evidence type="ECO:0000256" key="1">
    <source>
        <dbReference type="ARBA" id="ARBA00004514"/>
    </source>
</evidence>
<dbReference type="FunFam" id="2.30.30.380:FF:000001">
    <property type="entry name" value="Protein transport protein SEC23"/>
    <property type="match status" value="1"/>
</dbReference>
<dbReference type="InterPro" id="IPR036175">
    <property type="entry name" value="Sec23/24_helical_dom_sf"/>
</dbReference>
<feature type="domain" description="Sec23/Sec24 beta-sandwich" evidence="18">
    <location>
        <begin position="431"/>
        <end position="534"/>
    </location>
</feature>
<feature type="region of interest" description="Disordered" evidence="13">
    <location>
        <begin position="231"/>
        <end position="257"/>
    </location>
</feature>
<dbReference type="InterPro" id="IPR029006">
    <property type="entry name" value="ADF-H/Gelsolin-like_dom_sf"/>
</dbReference>
<keyword evidence="3 12" id="KW-0813">Transport</keyword>
<dbReference type="InterPro" id="IPR036180">
    <property type="entry name" value="Gelsolin-like_dom_sf"/>
</dbReference>
<keyword evidence="9 12" id="KW-0472">Membrane</keyword>
<dbReference type="CDD" id="cd11287">
    <property type="entry name" value="Sec23_C"/>
    <property type="match status" value="1"/>
</dbReference>
<evidence type="ECO:0000259" key="14">
    <source>
        <dbReference type="Pfam" id="PF00626"/>
    </source>
</evidence>
<evidence type="ECO:0000256" key="11">
    <source>
        <dbReference type="ARBA" id="ARBA00025471"/>
    </source>
</evidence>
<dbReference type="STRING" id="282301.A0A267G400"/>
<dbReference type="PANTHER" id="PTHR11141">
    <property type="entry name" value="PROTEIN TRANSPORT PROTEIN SEC23"/>
    <property type="match status" value="1"/>
</dbReference>
<dbReference type="Pfam" id="PF04811">
    <property type="entry name" value="Sec23_trunk"/>
    <property type="match status" value="1"/>
</dbReference>
<evidence type="ECO:0000256" key="13">
    <source>
        <dbReference type="SAM" id="MobiDB-lite"/>
    </source>
</evidence>
<dbReference type="InterPro" id="IPR012990">
    <property type="entry name" value="Beta-sandwich_Sec23_24"/>
</dbReference>
<comment type="caution">
    <text evidence="20">The sequence shown here is derived from an EMBL/GenBank/DDBJ whole genome shotgun (WGS) entry which is preliminary data.</text>
</comment>
<evidence type="ECO:0000313" key="20">
    <source>
        <dbReference type="EMBL" id="PAA80104.1"/>
    </source>
</evidence>
<dbReference type="AlphaFoldDB" id="A0A267G400"/>
<evidence type="ECO:0000256" key="8">
    <source>
        <dbReference type="ARBA" id="ARBA00022927"/>
    </source>
</evidence>
<evidence type="ECO:0000313" key="19">
    <source>
        <dbReference type="EMBL" id="PAA77854.1"/>
    </source>
</evidence>
<gene>
    <name evidence="19" type="ORF">BOX15_Mlig001228g11</name>
    <name evidence="20" type="ORF">BOX15_Mlig001228g6</name>
</gene>
<dbReference type="Gene3D" id="1.20.120.730">
    <property type="entry name" value="Sec23/Sec24 helical domain"/>
    <property type="match status" value="1"/>
</dbReference>
<evidence type="ECO:0000259" key="18">
    <source>
        <dbReference type="Pfam" id="PF08033"/>
    </source>
</evidence>
<dbReference type="InterPro" id="IPR006900">
    <property type="entry name" value="Sec23/24_helical_dom"/>
</dbReference>
<evidence type="ECO:0000256" key="5">
    <source>
        <dbReference type="ARBA" id="ARBA00022824"/>
    </source>
</evidence>
<dbReference type="InterPro" id="IPR007123">
    <property type="entry name" value="Gelsolin-like_dom"/>
</dbReference>
<name>A0A267G400_9PLAT</name>
<dbReference type="EMBL" id="NIVC01000597">
    <property type="protein sequence ID" value="PAA80104.1"/>
    <property type="molecule type" value="Genomic_DNA"/>
</dbReference>
<dbReference type="Proteomes" id="UP000215902">
    <property type="component" value="Unassembled WGS sequence"/>
</dbReference>
<dbReference type="InterPro" id="IPR036174">
    <property type="entry name" value="Znf_Sec23_Sec24_sf"/>
</dbReference>
<feature type="domain" description="Gelsolin-like" evidence="14">
    <location>
        <begin position="663"/>
        <end position="749"/>
    </location>
</feature>
<feature type="domain" description="Zinc finger Sec23/Sec24-type" evidence="15">
    <location>
        <begin position="76"/>
        <end position="116"/>
    </location>
</feature>
<evidence type="ECO:0000259" key="15">
    <source>
        <dbReference type="Pfam" id="PF04810"/>
    </source>
</evidence>
<keyword evidence="6 12" id="KW-0862">Zinc</keyword>
<comment type="function">
    <text evidence="11 12">Component of the coat protein complex II (COPII) which promotes the formation of transport vesicles from the endoplasmic reticulum (ER). The coat has two main functions, the physical deformation of the endoplasmic reticulum membrane into vesicles and the selection of cargo molecules.</text>
</comment>
<evidence type="ECO:0000256" key="12">
    <source>
        <dbReference type="RuleBase" id="RU365030"/>
    </source>
</evidence>
<dbReference type="GO" id="GO:0070971">
    <property type="term" value="C:endoplasmic reticulum exit site"/>
    <property type="evidence" value="ECO:0007669"/>
    <property type="project" value="TreeGrafter"/>
</dbReference>